<dbReference type="RefSeq" id="XP_022108764.1">
    <property type="nucleotide sequence ID" value="XM_022253072.1"/>
</dbReference>
<dbReference type="OMA" id="CRLCSTH"/>
<protein>
    <submittedName>
        <fullName evidence="6">Uncharacterized protein LOC110989015</fullName>
    </submittedName>
</protein>
<feature type="chain" id="PRO_5034055893" evidence="3">
    <location>
        <begin position="23"/>
        <end position="674"/>
    </location>
</feature>
<sequence>MKLTVSMAILVIILLVSALTDAAREEVLTSNKSFFKLDHNGEATGAAAGRQRFKRQATSADLSADEIAAYLDKHNQLRGQTVPPAADMKYMIWDSDLATMAQQWSDMCIWDHGQPTNISPFSSIGQNLYITSGGTPTRRINGTGPVQAWYDEDQYYTYESNSCQTNKVCGHYTQVVWATSYAVGCAQAYCATATGIAWEDTIIVTCNYGPAGNYNRQPYISGTPCTQCDSGIGQCYGNQCRLCSTHNEECVCAQVCENCGTLDNAACSCACPNGFYGSDCGTVCEDTHQYCGANPGWPTSWCDDDHSYVLTNCPALCDLCVSIQDPGYSCDPSTATTAAATDAPTVASTNAPATNAATVALTNAPATNAVTNAATNPRTTAAVGTTACPDVSCSNGGTLDSSTCECMCTSEYQGDTCQHEREQARFGVLVILLADIAFWDYIEPYVVDFVAYILTSFCNDRFQLCCPDSGTKNTTSRLAFVNESHIVTATGYPELYPDISGAFVVMFLVTPPATTELCHQGGTVVPSSRRRREVWTQDDWAWPLRIRKRAVGDGPYLDQDVLLEALEENVDNLTMALSGLNVSVSLVGVEAGQEEPIVTQAPSTSAAPVPRGMPVGVVVAIVVVAMLAVVIVVVVIVICIKSSKLGKVDPNDNEKPDVPGGYENHVMTETAPNA</sequence>
<evidence type="ECO:0000256" key="1">
    <source>
        <dbReference type="SAM" id="MobiDB-lite"/>
    </source>
</evidence>
<dbReference type="InterPro" id="IPR035940">
    <property type="entry name" value="CAP_sf"/>
</dbReference>
<keyword evidence="2" id="KW-1133">Transmembrane helix</keyword>
<accession>A0A8B7ZTL7</accession>
<dbReference type="PROSITE" id="PS01010">
    <property type="entry name" value="CRISP_2"/>
    <property type="match status" value="1"/>
</dbReference>
<dbReference type="GeneID" id="110989015"/>
<reference evidence="6" key="1">
    <citation type="submission" date="2025-08" db="UniProtKB">
        <authorList>
            <consortium name="RefSeq"/>
        </authorList>
    </citation>
    <scope>IDENTIFICATION</scope>
</reference>
<dbReference type="Proteomes" id="UP000694845">
    <property type="component" value="Unplaced"/>
</dbReference>
<evidence type="ECO:0000313" key="6">
    <source>
        <dbReference type="RefSeq" id="XP_022108764.1"/>
    </source>
</evidence>
<evidence type="ECO:0000259" key="4">
    <source>
        <dbReference type="SMART" id="SM00198"/>
    </source>
</evidence>
<dbReference type="PANTHER" id="PTHR10334">
    <property type="entry name" value="CYSTEINE-RICH SECRETORY PROTEIN-RELATED"/>
    <property type="match status" value="1"/>
</dbReference>
<feature type="signal peptide" evidence="3">
    <location>
        <begin position="1"/>
        <end position="22"/>
    </location>
</feature>
<dbReference type="InterPro" id="IPR001283">
    <property type="entry name" value="CRISP-related"/>
</dbReference>
<dbReference type="InterPro" id="IPR018244">
    <property type="entry name" value="Allrgn_V5/Tpx1_CS"/>
</dbReference>
<feature type="region of interest" description="Disordered" evidence="1">
    <location>
        <begin position="649"/>
        <end position="674"/>
    </location>
</feature>
<dbReference type="SMART" id="SM00198">
    <property type="entry name" value="SCP"/>
    <property type="match status" value="1"/>
</dbReference>
<organism evidence="5 6">
    <name type="scientific">Acanthaster planci</name>
    <name type="common">Crown-of-thorns starfish</name>
    <dbReference type="NCBI Taxonomy" id="133434"/>
    <lineage>
        <taxon>Eukaryota</taxon>
        <taxon>Metazoa</taxon>
        <taxon>Echinodermata</taxon>
        <taxon>Eleutherozoa</taxon>
        <taxon>Asterozoa</taxon>
        <taxon>Asteroidea</taxon>
        <taxon>Valvatacea</taxon>
        <taxon>Valvatida</taxon>
        <taxon>Acanthasteridae</taxon>
        <taxon>Acanthaster</taxon>
    </lineage>
</organism>
<dbReference type="KEGG" id="aplc:110989015"/>
<dbReference type="PRINTS" id="PR00837">
    <property type="entry name" value="V5TPXLIKE"/>
</dbReference>
<keyword evidence="2" id="KW-0472">Membrane</keyword>
<name>A0A8B7ZTL7_ACAPL</name>
<dbReference type="OrthoDB" id="43654at2759"/>
<keyword evidence="2" id="KW-0812">Transmembrane</keyword>
<gene>
    <name evidence="6" type="primary">LOC110989015</name>
</gene>
<dbReference type="GO" id="GO:0005576">
    <property type="term" value="C:extracellular region"/>
    <property type="evidence" value="ECO:0007669"/>
    <property type="project" value="InterPro"/>
</dbReference>
<evidence type="ECO:0000256" key="2">
    <source>
        <dbReference type="SAM" id="Phobius"/>
    </source>
</evidence>
<feature type="domain" description="SCP" evidence="4">
    <location>
        <begin position="65"/>
        <end position="216"/>
    </location>
</feature>
<proteinExistence type="predicted"/>
<dbReference type="Gene3D" id="3.40.33.10">
    <property type="entry name" value="CAP"/>
    <property type="match status" value="1"/>
</dbReference>
<dbReference type="SUPFAM" id="SSF55797">
    <property type="entry name" value="PR-1-like"/>
    <property type="match status" value="1"/>
</dbReference>
<dbReference type="InterPro" id="IPR014044">
    <property type="entry name" value="CAP_dom"/>
</dbReference>
<keyword evidence="5" id="KW-1185">Reference proteome</keyword>
<dbReference type="Pfam" id="PF00188">
    <property type="entry name" value="CAP"/>
    <property type="match status" value="1"/>
</dbReference>
<keyword evidence="3" id="KW-0732">Signal</keyword>
<evidence type="ECO:0000313" key="5">
    <source>
        <dbReference type="Proteomes" id="UP000694845"/>
    </source>
</evidence>
<feature type="transmembrane region" description="Helical" evidence="2">
    <location>
        <begin position="615"/>
        <end position="640"/>
    </location>
</feature>
<dbReference type="AlphaFoldDB" id="A0A8B7ZTL7"/>
<evidence type="ECO:0000256" key="3">
    <source>
        <dbReference type="SAM" id="SignalP"/>
    </source>
</evidence>
<dbReference type="PROSITE" id="PS01009">
    <property type="entry name" value="CRISP_1"/>
    <property type="match status" value="1"/>
</dbReference>